<dbReference type="Gene3D" id="3.30.559.10">
    <property type="entry name" value="Chloramphenicol acetyltransferase-like domain"/>
    <property type="match status" value="1"/>
</dbReference>
<dbReference type="InterPro" id="IPR039551">
    <property type="entry name" value="Cho/carn_acyl_trans"/>
</dbReference>
<dbReference type="InterPro" id="IPR023213">
    <property type="entry name" value="CAT-like_dom_sf"/>
</dbReference>
<dbReference type="EMBL" id="CAJPIZ010008920">
    <property type="protein sequence ID" value="CAG2111473.1"/>
    <property type="molecule type" value="Genomic_DNA"/>
</dbReference>
<evidence type="ECO:0000256" key="5">
    <source>
        <dbReference type="RuleBase" id="RU003801"/>
    </source>
</evidence>
<gene>
    <name evidence="7" type="ORF">OSB1V03_LOCUS11454</name>
</gene>
<keyword evidence="3 5" id="KW-0012">Acyltransferase</keyword>
<dbReference type="PANTHER" id="PTHR22589:SF16">
    <property type="entry name" value="CARNITINE O-PALMITOYLTRANSFERASE 2, MITOCHONDRIAL"/>
    <property type="match status" value="1"/>
</dbReference>
<evidence type="ECO:0000256" key="3">
    <source>
        <dbReference type="ARBA" id="ARBA00023315"/>
    </source>
</evidence>
<evidence type="ECO:0000313" key="7">
    <source>
        <dbReference type="EMBL" id="CAD7631043.1"/>
    </source>
</evidence>
<proteinExistence type="inferred from homology"/>
<comment type="similarity">
    <text evidence="1 5">Belongs to the carnitine/choline acetyltransferase family.</text>
</comment>
<feature type="active site" description="Proton acceptor" evidence="4">
    <location>
        <position position="391"/>
    </location>
</feature>
<dbReference type="Pfam" id="PF00755">
    <property type="entry name" value="Carn_acyltransf"/>
    <property type="match status" value="1"/>
</dbReference>
<dbReference type="GO" id="GO:0005739">
    <property type="term" value="C:mitochondrion"/>
    <property type="evidence" value="ECO:0007669"/>
    <property type="project" value="TreeGrafter"/>
</dbReference>
<dbReference type="OrthoDB" id="240216at2759"/>
<dbReference type="EMBL" id="OC863495">
    <property type="protein sequence ID" value="CAD7631043.1"/>
    <property type="molecule type" value="Genomic_DNA"/>
</dbReference>
<dbReference type="PANTHER" id="PTHR22589">
    <property type="entry name" value="CARNITINE O-ACYLTRANSFERASE"/>
    <property type="match status" value="1"/>
</dbReference>
<accession>A0A7R9KX69</accession>
<evidence type="ECO:0000259" key="6">
    <source>
        <dbReference type="Pfam" id="PF00755"/>
    </source>
</evidence>
<dbReference type="InterPro" id="IPR000542">
    <property type="entry name" value="Carn_acyl_trans"/>
</dbReference>
<evidence type="ECO:0000256" key="1">
    <source>
        <dbReference type="ARBA" id="ARBA00005232"/>
    </source>
</evidence>
<organism evidence="7">
    <name type="scientific">Medioppia subpectinata</name>
    <dbReference type="NCBI Taxonomy" id="1979941"/>
    <lineage>
        <taxon>Eukaryota</taxon>
        <taxon>Metazoa</taxon>
        <taxon>Ecdysozoa</taxon>
        <taxon>Arthropoda</taxon>
        <taxon>Chelicerata</taxon>
        <taxon>Arachnida</taxon>
        <taxon>Acari</taxon>
        <taxon>Acariformes</taxon>
        <taxon>Sarcoptiformes</taxon>
        <taxon>Oribatida</taxon>
        <taxon>Brachypylina</taxon>
        <taxon>Oppioidea</taxon>
        <taxon>Oppiidae</taxon>
        <taxon>Medioppia</taxon>
    </lineage>
</organism>
<reference evidence="7" key="1">
    <citation type="submission" date="2020-11" db="EMBL/GenBank/DDBJ databases">
        <authorList>
            <person name="Tran Van P."/>
        </authorList>
    </citation>
    <scope>NUCLEOTIDE SEQUENCE</scope>
</reference>
<dbReference type="Gene3D" id="3.30.559.70">
    <property type="entry name" value="Choline/Carnitine o-acyltransferase, domain 2"/>
    <property type="match status" value="1"/>
</dbReference>
<dbReference type="AlphaFoldDB" id="A0A7R9KX69"/>
<evidence type="ECO:0000313" key="8">
    <source>
        <dbReference type="Proteomes" id="UP000759131"/>
    </source>
</evidence>
<keyword evidence="2 5" id="KW-0808">Transferase</keyword>
<evidence type="ECO:0000256" key="2">
    <source>
        <dbReference type="ARBA" id="ARBA00022679"/>
    </source>
</evidence>
<dbReference type="GO" id="GO:0004095">
    <property type="term" value="F:carnitine O-palmitoyltransferase activity"/>
    <property type="evidence" value="ECO:0007669"/>
    <property type="project" value="TreeGrafter"/>
</dbReference>
<dbReference type="GO" id="GO:0006635">
    <property type="term" value="P:fatty acid beta-oxidation"/>
    <property type="evidence" value="ECO:0007669"/>
    <property type="project" value="TreeGrafter"/>
</dbReference>
<protein>
    <recommendedName>
        <fullName evidence="6">Choline/carnitine acyltransferase domain-containing protein</fullName>
    </recommendedName>
</protein>
<feature type="domain" description="Choline/carnitine acyltransferase" evidence="6">
    <location>
        <begin position="57"/>
        <end position="660"/>
    </location>
</feature>
<dbReference type="SUPFAM" id="SSF52777">
    <property type="entry name" value="CoA-dependent acyltransferases"/>
    <property type="match status" value="2"/>
</dbReference>
<sequence length="674" mass="77097">MQISSKQSHNLRQLLWSQTKTLSAIKCRHSSTAHESYQYLQKSSLPTDKFQASLPRLPVPDLAKTCQRYVEALTPIIADDNQLNATKKLVKEFESSEGKALHAELLAENQRNKKTSYISQPWFEYYLSSRTPLPINFNPFLAWKDDPKSEYNTQLLRTTNMIISAMRFRRSYVERLLSPEVFHMNPIKSDTQMYRNVMKWTPRQVATYASFAFKAFPLDMSQFEALFASTRIPKQNFDELIRFPDSRHIAILKNGQFFALDVLDASGDLKDPSVIMTCIQHIIDSPINATEESITLLTTEDRDVWAKAREELISSSAQNKENLNLIDSSQFIVCLDDMSLGPKSPENLIRVAHNFLHGFSDKTKNYVNRWFDKSFTILMTKDGRPAVNFEHSWGDGVAVLRFFNDVYRDSTQHPFVHPNSPLNRSIDVSKEVKKLNFQLNDSLKGYVMAAKSNHTKNTENLTLDFIKYDKMNRDYFKRKKVSPDSMFQLGFQMAFYELYYKFVATYESCSTSAFKHGRTETVRSATTATKNASIAFAKQQKASDSELRQLLDECSKKHFQLTKEAAMGQGFDRHLFVMKYLAQKTGKPIPELYRDKSFVDANHYVLSTSTLFGEAFEAGGFGPVVADGFGCGYGYTENILGTIVSAYSPHRNGKQFVDAFSASLDKVYNVLEKF</sequence>
<keyword evidence="8" id="KW-1185">Reference proteome</keyword>
<dbReference type="Proteomes" id="UP000759131">
    <property type="component" value="Unassembled WGS sequence"/>
</dbReference>
<dbReference type="PROSITE" id="PS00440">
    <property type="entry name" value="ACYLTRANSF_C_2"/>
    <property type="match status" value="1"/>
</dbReference>
<dbReference type="InterPro" id="IPR042231">
    <property type="entry name" value="Cho/carn_acyl_trans_2"/>
</dbReference>
<name>A0A7R9KX69_9ACAR</name>
<evidence type="ECO:0000256" key="4">
    <source>
        <dbReference type="PIRSR" id="PIRSR600542-1"/>
    </source>
</evidence>